<name>A0A1I3MAZ9_9ACTN</name>
<accession>A0A1I3MAZ9</accession>
<evidence type="ECO:0000313" key="2">
    <source>
        <dbReference type="EMBL" id="SFI94161.1"/>
    </source>
</evidence>
<feature type="compositionally biased region" description="Low complexity" evidence="1">
    <location>
        <begin position="11"/>
        <end position="23"/>
    </location>
</feature>
<protein>
    <submittedName>
        <fullName evidence="2">Uncharacterized protein</fullName>
    </submittedName>
</protein>
<dbReference type="Proteomes" id="UP000198649">
    <property type="component" value="Unassembled WGS sequence"/>
</dbReference>
<evidence type="ECO:0000313" key="3">
    <source>
        <dbReference type="Proteomes" id="UP000198649"/>
    </source>
</evidence>
<dbReference type="STRING" id="1005945.SAMN05216561_11534"/>
<sequence>MSPRRKAGISPAAKAGQPAAADPTEFVGRNDRGAVRPADDRYLADAELDKRDAYLLEVTGPDAQQLIAKREALRVLLDELTDEQLAELMPPGYEGSRIALLDHLEASATEMPNAAYRELLEAATAASATDDD</sequence>
<dbReference type="EMBL" id="FOQG01000015">
    <property type="protein sequence ID" value="SFI94161.1"/>
    <property type="molecule type" value="Genomic_DNA"/>
</dbReference>
<gene>
    <name evidence="2" type="ORF">SAMN05216561_11534</name>
</gene>
<feature type="region of interest" description="Disordered" evidence="1">
    <location>
        <begin position="1"/>
        <end position="33"/>
    </location>
</feature>
<organism evidence="2 3">
    <name type="scientific">Nocardioides psychrotolerans</name>
    <dbReference type="NCBI Taxonomy" id="1005945"/>
    <lineage>
        <taxon>Bacteria</taxon>
        <taxon>Bacillati</taxon>
        <taxon>Actinomycetota</taxon>
        <taxon>Actinomycetes</taxon>
        <taxon>Propionibacteriales</taxon>
        <taxon>Nocardioidaceae</taxon>
        <taxon>Nocardioides</taxon>
    </lineage>
</organism>
<keyword evidence="3" id="KW-1185">Reference proteome</keyword>
<dbReference type="RefSeq" id="WP_091115680.1">
    <property type="nucleotide sequence ID" value="NZ_BKAF01000052.1"/>
</dbReference>
<dbReference type="AlphaFoldDB" id="A0A1I3MAZ9"/>
<proteinExistence type="predicted"/>
<evidence type="ECO:0000256" key="1">
    <source>
        <dbReference type="SAM" id="MobiDB-lite"/>
    </source>
</evidence>
<reference evidence="2 3" key="1">
    <citation type="submission" date="2016-10" db="EMBL/GenBank/DDBJ databases">
        <authorList>
            <person name="de Groot N.N."/>
        </authorList>
    </citation>
    <scope>NUCLEOTIDE SEQUENCE [LARGE SCALE GENOMIC DNA]</scope>
    <source>
        <strain evidence="2 3">CGMCC 1.11156</strain>
    </source>
</reference>